<dbReference type="InterPro" id="IPR028081">
    <property type="entry name" value="Leu-bd"/>
</dbReference>
<dbReference type="PANTHER" id="PTHR30483">
    <property type="entry name" value="LEUCINE-SPECIFIC-BINDING PROTEIN"/>
    <property type="match status" value="1"/>
</dbReference>
<feature type="domain" description="Leucine-binding protein" evidence="5">
    <location>
        <begin position="40"/>
        <end position="378"/>
    </location>
</feature>
<dbReference type="AlphaFoldDB" id="A0A934K5Y2"/>
<evidence type="ECO:0000259" key="5">
    <source>
        <dbReference type="Pfam" id="PF13458"/>
    </source>
</evidence>
<keyword evidence="2" id="KW-0813">Transport</keyword>
<comment type="similarity">
    <text evidence="1">Belongs to the leucine-binding protein family.</text>
</comment>
<dbReference type="PANTHER" id="PTHR30483:SF37">
    <property type="entry name" value="ABC TRANSPORTER SUBSTRATE-BINDING PROTEIN"/>
    <property type="match status" value="1"/>
</dbReference>
<dbReference type="EMBL" id="JAEKNR010000032">
    <property type="protein sequence ID" value="MBJ7597001.1"/>
    <property type="molecule type" value="Genomic_DNA"/>
</dbReference>
<dbReference type="GO" id="GO:0006865">
    <property type="term" value="P:amino acid transport"/>
    <property type="evidence" value="ECO:0007669"/>
    <property type="project" value="UniProtKB-KW"/>
</dbReference>
<dbReference type="SUPFAM" id="SSF53822">
    <property type="entry name" value="Periplasmic binding protein-like I"/>
    <property type="match status" value="1"/>
</dbReference>
<evidence type="ECO:0000256" key="4">
    <source>
        <dbReference type="ARBA" id="ARBA00022970"/>
    </source>
</evidence>
<evidence type="ECO:0000256" key="3">
    <source>
        <dbReference type="ARBA" id="ARBA00022729"/>
    </source>
</evidence>
<dbReference type="PRINTS" id="PR00337">
    <property type="entry name" value="LEUILEVALBP"/>
</dbReference>
<dbReference type="InterPro" id="IPR028082">
    <property type="entry name" value="Peripla_BP_I"/>
</dbReference>
<dbReference type="RefSeq" id="WP_338198887.1">
    <property type="nucleotide sequence ID" value="NZ_JAEKNR010000032.1"/>
</dbReference>
<organism evidence="6 7">
    <name type="scientific">Candidatus Nephthysia bennettiae</name>
    <dbReference type="NCBI Taxonomy" id="3127016"/>
    <lineage>
        <taxon>Bacteria</taxon>
        <taxon>Bacillati</taxon>
        <taxon>Candidatus Dormiibacterota</taxon>
        <taxon>Candidatus Dormibacteria</taxon>
        <taxon>Candidatus Dormibacterales</taxon>
        <taxon>Candidatus Dormibacteraceae</taxon>
        <taxon>Candidatus Nephthysia</taxon>
    </lineage>
</organism>
<reference evidence="6" key="1">
    <citation type="submission" date="2020-10" db="EMBL/GenBank/DDBJ databases">
        <title>Ca. Dormibacterota MAGs.</title>
        <authorList>
            <person name="Montgomery K."/>
        </authorList>
    </citation>
    <scope>NUCLEOTIDE SEQUENCE [LARGE SCALE GENOMIC DNA]</scope>
    <source>
        <strain evidence="6">SC8812_S17_10</strain>
    </source>
</reference>
<evidence type="ECO:0000313" key="7">
    <source>
        <dbReference type="Proteomes" id="UP000612893"/>
    </source>
</evidence>
<evidence type="ECO:0000313" key="6">
    <source>
        <dbReference type="EMBL" id="MBJ7597001.1"/>
    </source>
</evidence>
<evidence type="ECO:0000256" key="1">
    <source>
        <dbReference type="ARBA" id="ARBA00010062"/>
    </source>
</evidence>
<dbReference type="InterPro" id="IPR051010">
    <property type="entry name" value="BCAA_transport"/>
</dbReference>
<protein>
    <submittedName>
        <fullName evidence="6">ABC transporter substrate-binding protein</fullName>
    </submittedName>
</protein>
<keyword evidence="3" id="KW-0732">Signal</keyword>
<sequence>MSAIFRNRAGLAGVVVVAIALITGACGGSSNSGGSTFKGTIRIGYSGALTGQSQLYGHAISQSAKLAAEDINAKGGINGYKVEADVLDDGTTVDKAASNTRQLILQDNVKALLGPVTSAQCQATSLIAKQNKVLTVGATCNSYQLTTEPDLVNPYWVSIVPNTYMEGTAAGQLAAKTGAKKIFVVSPRYLFGISETNAFIASIKKGAPGTAILNEGSYVPFPTNPRWDSTINQIQAARPDLIYANIFAADQINFITQALQVDPEFFKRYPMTTLSSVDELNTLKDKYPLGMKLYMRAPFFALNNQRMNDFVSHYRAKYSEWPSDWAVMDYDAMQLYAQAANAAKSFDADKVRGQIVGHSFSSLRGYNYRIRKEDQQANVGETVGTTATSGGKYPFPTLSASTNLKGDDLIMPTGLVSELKEGKCEQNNDPAKTDFALCPSWKK</sequence>
<proteinExistence type="inferred from homology"/>
<dbReference type="Proteomes" id="UP000612893">
    <property type="component" value="Unassembled WGS sequence"/>
</dbReference>
<comment type="caution">
    <text evidence="6">The sequence shown here is derived from an EMBL/GenBank/DDBJ whole genome shotgun (WGS) entry which is preliminary data.</text>
</comment>
<keyword evidence="4" id="KW-0029">Amino-acid transport</keyword>
<accession>A0A934K5Y2</accession>
<dbReference type="InterPro" id="IPR000709">
    <property type="entry name" value="Leu_Ile_Val-bd"/>
</dbReference>
<evidence type="ECO:0000256" key="2">
    <source>
        <dbReference type="ARBA" id="ARBA00022448"/>
    </source>
</evidence>
<dbReference type="Gene3D" id="3.40.50.2300">
    <property type="match status" value="2"/>
</dbReference>
<dbReference type="PROSITE" id="PS51257">
    <property type="entry name" value="PROKAR_LIPOPROTEIN"/>
    <property type="match status" value="1"/>
</dbReference>
<gene>
    <name evidence="6" type="ORF">JF922_02790</name>
</gene>
<keyword evidence="7" id="KW-1185">Reference proteome</keyword>
<dbReference type="Pfam" id="PF13458">
    <property type="entry name" value="Peripla_BP_6"/>
    <property type="match status" value="1"/>
</dbReference>
<name>A0A934K5Y2_9BACT</name>